<dbReference type="EC" id="3.6.3.25" evidence="5"/>
<keyword evidence="3 5" id="KW-0067">ATP-binding</keyword>
<evidence type="ECO:0000256" key="1">
    <source>
        <dbReference type="ARBA" id="ARBA00022448"/>
    </source>
</evidence>
<sequence>MYLTVHNATKIYGNFTALDSVSIDIEQGEFVCLLGPSGCGKTTLLRLIAGLTELDGGDILLEGEALSDLPARKRGFGIVFQSYSLFPNMTVAENIGYGLKIRGASRSEISRRVNELLELVKLPRVADNFPGQLSGGQQQRIALARAIAVDPRVLLLDEPLSALDAKVRAELRGEIRHVQRSLGIPTLMVTHDQEEALALADKIICMNHGIVVQAGTPEDLYHRPQTRFVAQFMGISNLLPADAVQRAFPGLMATRPATAQDTHIACIRPEQIGMIPDPNGNATVRSISFLGNLRRLEVDSPAGPLVVETHGANPCREGDSVTLDIAPEACIWVADDMAPQPAKETA</sequence>
<dbReference type="Pfam" id="PF00005">
    <property type="entry name" value="ABC_tran"/>
    <property type="match status" value="1"/>
</dbReference>
<dbReference type="GO" id="GO:0043190">
    <property type="term" value="C:ATP-binding cassette (ABC) transporter complex"/>
    <property type="evidence" value="ECO:0007669"/>
    <property type="project" value="InterPro"/>
</dbReference>
<evidence type="ECO:0000313" key="5">
    <source>
        <dbReference type="EMBL" id="SLN60053.1"/>
    </source>
</evidence>
<dbReference type="InterPro" id="IPR003593">
    <property type="entry name" value="AAA+_ATPase"/>
</dbReference>
<evidence type="ECO:0000256" key="2">
    <source>
        <dbReference type="ARBA" id="ARBA00022741"/>
    </source>
</evidence>
<dbReference type="RefSeq" id="WP_085818872.1">
    <property type="nucleotide sequence ID" value="NZ_FWFU01000004.1"/>
</dbReference>
<dbReference type="PROSITE" id="PS50893">
    <property type="entry name" value="ABC_TRANSPORTER_2"/>
    <property type="match status" value="1"/>
</dbReference>
<dbReference type="Proteomes" id="UP000193207">
    <property type="component" value="Unassembled WGS sequence"/>
</dbReference>
<dbReference type="OrthoDB" id="9802264at2"/>
<keyword evidence="1" id="KW-0813">Transport</keyword>
<reference evidence="5 6" key="1">
    <citation type="submission" date="2017-03" db="EMBL/GenBank/DDBJ databases">
        <authorList>
            <person name="Afonso C.L."/>
            <person name="Miller P.J."/>
            <person name="Scott M.A."/>
            <person name="Spackman E."/>
            <person name="Goraichik I."/>
            <person name="Dimitrov K.M."/>
            <person name="Suarez D.L."/>
            <person name="Swayne D.E."/>
        </authorList>
    </citation>
    <scope>NUCLEOTIDE SEQUENCE [LARGE SCALE GENOMIC DNA]</scope>
    <source>
        <strain evidence="5 6">CECT 8110</strain>
    </source>
</reference>
<protein>
    <submittedName>
        <fullName evidence="5">Sulfate/thiosulfate import ATP-binding protein CysA</fullName>
        <ecNumber evidence="5">3.6.3.25</ecNumber>
    </submittedName>
</protein>
<dbReference type="InterPro" id="IPR008995">
    <property type="entry name" value="Mo/tungstate-bd_C_term_dom"/>
</dbReference>
<dbReference type="GO" id="GO:0015697">
    <property type="term" value="P:quaternary ammonium group transport"/>
    <property type="evidence" value="ECO:0007669"/>
    <property type="project" value="UniProtKB-ARBA"/>
</dbReference>
<dbReference type="InterPro" id="IPR027417">
    <property type="entry name" value="P-loop_NTPase"/>
</dbReference>
<keyword evidence="5" id="KW-0378">Hydrolase</keyword>
<keyword evidence="6" id="KW-1185">Reference proteome</keyword>
<organism evidence="5 6">
    <name type="scientific">Roseovarius halotolerans</name>
    <dbReference type="NCBI Taxonomy" id="505353"/>
    <lineage>
        <taxon>Bacteria</taxon>
        <taxon>Pseudomonadati</taxon>
        <taxon>Pseudomonadota</taxon>
        <taxon>Alphaproteobacteria</taxon>
        <taxon>Rhodobacterales</taxon>
        <taxon>Roseobacteraceae</taxon>
        <taxon>Roseovarius</taxon>
    </lineage>
</organism>
<evidence type="ECO:0000259" key="4">
    <source>
        <dbReference type="PROSITE" id="PS50893"/>
    </source>
</evidence>
<proteinExistence type="predicted"/>
<name>A0A1X6ZS70_9RHOB</name>
<dbReference type="Gene3D" id="3.40.50.300">
    <property type="entry name" value="P-loop containing nucleotide triphosphate hydrolases"/>
    <property type="match status" value="1"/>
</dbReference>
<dbReference type="InterPro" id="IPR017871">
    <property type="entry name" value="ABC_transporter-like_CS"/>
</dbReference>
<dbReference type="GO" id="GO:0005524">
    <property type="term" value="F:ATP binding"/>
    <property type="evidence" value="ECO:0007669"/>
    <property type="project" value="UniProtKB-KW"/>
</dbReference>
<dbReference type="FunFam" id="3.40.50.300:FF:000425">
    <property type="entry name" value="Probable ABC transporter, ATP-binding subunit"/>
    <property type="match status" value="1"/>
</dbReference>
<dbReference type="GO" id="GO:0016887">
    <property type="term" value="F:ATP hydrolysis activity"/>
    <property type="evidence" value="ECO:0007669"/>
    <property type="project" value="InterPro"/>
</dbReference>
<dbReference type="EMBL" id="FWFU01000004">
    <property type="protein sequence ID" value="SLN60053.1"/>
    <property type="molecule type" value="Genomic_DNA"/>
</dbReference>
<keyword evidence="2" id="KW-0547">Nucleotide-binding</keyword>
<dbReference type="PROSITE" id="PS00211">
    <property type="entry name" value="ABC_TRANSPORTER_1"/>
    <property type="match status" value="1"/>
</dbReference>
<dbReference type="PANTHER" id="PTHR42781:SF4">
    <property type="entry name" value="SPERMIDINE_PUTRESCINE IMPORT ATP-BINDING PROTEIN POTA"/>
    <property type="match status" value="1"/>
</dbReference>
<evidence type="ECO:0000256" key="3">
    <source>
        <dbReference type="ARBA" id="ARBA00022840"/>
    </source>
</evidence>
<dbReference type="SMART" id="SM00382">
    <property type="entry name" value="AAA"/>
    <property type="match status" value="1"/>
</dbReference>
<dbReference type="Pfam" id="PF08402">
    <property type="entry name" value="TOBE_2"/>
    <property type="match status" value="1"/>
</dbReference>
<dbReference type="SUPFAM" id="SSF50331">
    <property type="entry name" value="MOP-like"/>
    <property type="match status" value="1"/>
</dbReference>
<dbReference type="InterPro" id="IPR050093">
    <property type="entry name" value="ABC_SmlMolc_Importer"/>
</dbReference>
<evidence type="ECO:0000313" key="6">
    <source>
        <dbReference type="Proteomes" id="UP000193207"/>
    </source>
</evidence>
<dbReference type="PANTHER" id="PTHR42781">
    <property type="entry name" value="SPERMIDINE/PUTRESCINE IMPORT ATP-BINDING PROTEIN POTA"/>
    <property type="match status" value="1"/>
</dbReference>
<dbReference type="SUPFAM" id="SSF52540">
    <property type="entry name" value="P-loop containing nucleoside triphosphate hydrolases"/>
    <property type="match status" value="1"/>
</dbReference>
<accession>A0A1X6ZS70</accession>
<dbReference type="AlphaFoldDB" id="A0A1X6ZS70"/>
<dbReference type="InterPro" id="IPR013611">
    <property type="entry name" value="Transp-assoc_OB_typ2"/>
</dbReference>
<dbReference type="GO" id="GO:0022857">
    <property type="term" value="F:transmembrane transporter activity"/>
    <property type="evidence" value="ECO:0007669"/>
    <property type="project" value="InterPro"/>
</dbReference>
<gene>
    <name evidence="5" type="primary">cysA_4</name>
    <name evidence="5" type="ORF">ROH8110_03361</name>
</gene>
<dbReference type="InterPro" id="IPR003439">
    <property type="entry name" value="ABC_transporter-like_ATP-bd"/>
</dbReference>
<feature type="domain" description="ABC transporter" evidence="4">
    <location>
        <begin position="3"/>
        <end position="233"/>
    </location>
</feature>